<reference evidence="1 2" key="1">
    <citation type="submission" date="2018-03" db="EMBL/GenBank/DDBJ databases">
        <title>Genomic Encyclopedia of Archaeal and Bacterial Type Strains, Phase II (KMG-II): from individual species to whole genera.</title>
        <authorList>
            <person name="Goeker M."/>
        </authorList>
    </citation>
    <scope>NUCLEOTIDE SEQUENCE [LARGE SCALE GENOMIC DNA]</scope>
    <source>
        <strain evidence="1 2">DSM 18107</strain>
    </source>
</reference>
<comment type="caution">
    <text evidence="1">The sequence shown here is derived from an EMBL/GenBank/DDBJ whole genome shotgun (WGS) entry which is preliminary data.</text>
</comment>
<proteinExistence type="predicted"/>
<evidence type="ECO:0000313" key="2">
    <source>
        <dbReference type="Proteomes" id="UP000240978"/>
    </source>
</evidence>
<dbReference type="OrthoDB" id="620967at2"/>
<dbReference type="EMBL" id="PYGK01000007">
    <property type="protein sequence ID" value="PSL28998.1"/>
    <property type="molecule type" value="Genomic_DNA"/>
</dbReference>
<name>A0A2P8G4V0_9BACT</name>
<keyword evidence="2" id="KW-1185">Reference proteome</keyword>
<gene>
    <name evidence="1" type="ORF">CLV42_107144</name>
</gene>
<dbReference type="AlphaFoldDB" id="A0A2P8G4V0"/>
<dbReference type="Proteomes" id="UP000240978">
    <property type="component" value="Unassembled WGS sequence"/>
</dbReference>
<protein>
    <submittedName>
        <fullName evidence="1">Uncharacterized protein</fullName>
    </submittedName>
</protein>
<evidence type="ECO:0000313" key="1">
    <source>
        <dbReference type="EMBL" id="PSL28998.1"/>
    </source>
</evidence>
<organism evidence="1 2">
    <name type="scientific">Chitinophaga ginsengisoli</name>
    <dbReference type="NCBI Taxonomy" id="363837"/>
    <lineage>
        <taxon>Bacteria</taxon>
        <taxon>Pseudomonadati</taxon>
        <taxon>Bacteroidota</taxon>
        <taxon>Chitinophagia</taxon>
        <taxon>Chitinophagales</taxon>
        <taxon>Chitinophagaceae</taxon>
        <taxon>Chitinophaga</taxon>
    </lineage>
</organism>
<sequence>MTIAFDTISVADAIANYSIDENIYESSGMFEDIVKADGRFYLYKGDLTLNDHFILDTDSLQEGIEGYIIDGNLQVKGNIINEEGDYGPILYVTGNVECRSLLVGGAPVHINGNITAEEVIMLYYNHGWMKCPGIFIAPVMIVEDYHFVPDRMNISEFYHNDNDPKSPEENNCFEDDNEDQHISENLQASLDNKLTTNFEELRCDLAAGEYVLRPVKRDIRYWQQKISRNHHDLKRVPPELRNQELCMQALDKSVSAIQHFPLTLITPELAQQAVNISGMALRYLPEIFITRELCYMAAAKGAIVDLDIPEHFYDDELLQILIRHSDSQMERIPEAYITEDLLVTYVKTGRGAWLDKYCNAAGVSKKHILKRVIDDGIQYLENIFGWHFSADTYSYARSIYDNETYKEEWAEITQKYKRKLERL</sequence>
<accession>A0A2P8G4V0</accession>
<dbReference type="RefSeq" id="WP_106603385.1">
    <property type="nucleotide sequence ID" value="NZ_PYGK01000007.1"/>
</dbReference>